<organism evidence="2 3">
    <name type="scientific">Pandoraea anapnoica</name>
    <dbReference type="NCBI Taxonomy" id="2508301"/>
    <lineage>
        <taxon>Bacteria</taxon>
        <taxon>Pseudomonadati</taxon>
        <taxon>Pseudomonadota</taxon>
        <taxon>Betaproteobacteria</taxon>
        <taxon>Burkholderiales</taxon>
        <taxon>Burkholderiaceae</taxon>
        <taxon>Pandoraea</taxon>
    </lineage>
</organism>
<reference evidence="2 3" key="1">
    <citation type="submission" date="2019-08" db="EMBL/GenBank/DDBJ databases">
        <authorList>
            <person name="Peeters C."/>
        </authorList>
    </citation>
    <scope>NUCLEOTIDE SEQUENCE [LARGE SCALE GENOMIC DNA]</scope>
    <source>
        <strain evidence="2 3">LMG 31117</strain>
    </source>
</reference>
<dbReference type="RefSeq" id="WP_150740303.1">
    <property type="nucleotide sequence ID" value="NZ_CABPSP010000017.1"/>
</dbReference>
<dbReference type="Proteomes" id="UP000383122">
    <property type="component" value="Unassembled WGS sequence"/>
</dbReference>
<dbReference type="EMBL" id="CABPSP010000017">
    <property type="protein sequence ID" value="VVE73355.1"/>
    <property type="molecule type" value="Genomic_DNA"/>
</dbReference>
<name>A0A5E5AL89_9BURK</name>
<dbReference type="OrthoDB" id="2736970at2"/>
<evidence type="ECO:0000313" key="2">
    <source>
        <dbReference type="EMBL" id="VVE73355.1"/>
    </source>
</evidence>
<sequence>MKTFAQILFGRLHWKFEANERPDFAPDFVVTEISGFDPMPQEGWVATQGGDSWTFAPEQPPEVPLDDARALARLNMRAACRRELLGGFASSPTSEERTYGSDEADQLNLLHAVMLAAPAKLWCKVGDRWDFVEHDAQQLAVVAADWASKRQAIQQHYADRLREIDAAERAEDVRAIAW</sequence>
<accession>A0A5E5AL89</accession>
<gene>
    <name evidence="2" type="ORF">PAN31117_04686</name>
</gene>
<protein>
    <recommendedName>
        <fullName evidence="1">DUF4376 domain-containing protein</fullName>
    </recommendedName>
</protein>
<proteinExistence type="predicted"/>
<dbReference type="Pfam" id="PF14301">
    <property type="entry name" value="DUF4376"/>
    <property type="match status" value="1"/>
</dbReference>
<evidence type="ECO:0000259" key="1">
    <source>
        <dbReference type="Pfam" id="PF14301"/>
    </source>
</evidence>
<dbReference type="AlphaFoldDB" id="A0A5E5AL89"/>
<dbReference type="InterPro" id="IPR025484">
    <property type="entry name" value="DUF4376"/>
</dbReference>
<keyword evidence="3" id="KW-1185">Reference proteome</keyword>
<feature type="domain" description="DUF4376" evidence="1">
    <location>
        <begin position="68"/>
        <end position="173"/>
    </location>
</feature>
<evidence type="ECO:0000313" key="3">
    <source>
        <dbReference type="Proteomes" id="UP000383122"/>
    </source>
</evidence>